<evidence type="ECO:0000313" key="3">
    <source>
        <dbReference type="Proteomes" id="UP000655208"/>
    </source>
</evidence>
<gene>
    <name evidence="2" type="ORF">GCM10011594_18860</name>
</gene>
<dbReference type="SUPFAM" id="SSF53187">
    <property type="entry name" value="Zn-dependent exopeptidases"/>
    <property type="match status" value="1"/>
</dbReference>
<dbReference type="AlphaFoldDB" id="A0A917WFT2"/>
<dbReference type="GO" id="GO:0016787">
    <property type="term" value="F:hydrolase activity"/>
    <property type="evidence" value="ECO:0007669"/>
    <property type="project" value="InterPro"/>
</dbReference>
<evidence type="ECO:0000259" key="1">
    <source>
        <dbReference type="Pfam" id="PF07687"/>
    </source>
</evidence>
<dbReference type="InterPro" id="IPR011650">
    <property type="entry name" value="Peptidase_M20_dimer"/>
</dbReference>
<comment type="caution">
    <text evidence="2">The sequence shown here is derived from an EMBL/GenBank/DDBJ whole genome shotgun (WGS) entry which is preliminary data.</text>
</comment>
<feature type="domain" description="Peptidase M20 dimerisation" evidence="1">
    <location>
        <begin position="209"/>
        <end position="332"/>
    </location>
</feature>
<dbReference type="Pfam" id="PF01546">
    <property type="entry name" value="Peptidase_M20"/>
    <property type="match status" value="1"/>
</dbReference>
<dbReference type="EMBL" id="BMNA01000003">
    <property type="protein sequence ID" value="GGL99091.1"/>
    <property type="molecule type" value="Genomic_DNA"/>
</dbReference>
<dbReference type="Proteomes" id="UP000655208">
    <property type="component" value="Unassembled WGS sequence"/>
</dbReference>
<dbReference type="RefSeq" id="WP_188941249.1">
    <property type="nucleotide sequence ID" value="NZ_BMNA01000003.1"/>
</dbReference>
<dbReference type="PANTHER" id="PTHR43808">
    <property type="entry name" value="ACETYLORNITHINE DEACETYLASE"/>
    <property type="match status" value="1"/>
</dbReference>
<name>A0A917WFT2_9ACTN</name>
<accession>A0A917WFT2</accession>
<evidence type="ECO:0000313" key="2">
    <source>
        <dbReference type="EMBL" id="GGL99091.1"/>
    </source>
</evidence>
<dbReference type="Gene3D" id="3.30.70.360">
    <property type="match status" value="1"/>
</dbReference>
<dbReference type="Gene3D" id="3.40.630.10">
    <property type="entry name" value="Zn peptidases"/>
    <property type="match status" value="1"/>
</dbReference>
<reference evidence="2" key="2">
    <citation type="submission" date="2020-09" db="EMBL/GenBank/DDBJ databases">
        <authorList>
            <person name="Sun Q."/>
            <person name="Zhou Y."/>
        </authorList>
    </citation>
    <scope>NUCLEOTIDE SEQUENCE</scope>
    <source>
        <strain evidence="2">CGMCC 4.7308</strain>
    </source>
</reference>
<keyword evidence="3" id="KW-1185">Reference proteome</keyword>
<reference evidence="2" key="1">
    <citation type="journal article" date="2014" name="Int. J. Syst. Evol. Microbiol.">
        <title>Complete genome sequence of Corynebacterium casei LMG S-19264T (=DSM 44701T), isolated from a smear-ripened cheese.</title>
        <authorList>
            <consortium name="US DOE Joint Genome Institute (JGI-PGF)"/>
            <person name="Walter F."/>
            <person name="Albersmeier A."/>
            <person name="Kalinowski J."/>
            <person name="Ruckert C."/>
        </authorList>
    </citation>
    <scope>NUCLEOTIDE SEQUENCE</scope>
    <source>
        <strain evidence="2">CGMCC 4.7308</strain>
    </source>
</reference>
<dbReference type="InterPro" id="IPR050072">
    <property type="entry name" value="Peptidase_M20A"/>
</dbReference>
<dbReference type="Pfam" id="PF07687">
    <property type="entry name" value="M20_dimer"/>
    <property type="match status" value="1"/>
</dbReference>
<protein>
    <submittedName>
        <fullName evidence="2">Acetylornithine deacetylase</fullName>
    </submittedName>
</protein>
<organism evidence="2 3">
    <name type="scientific">Nakamurella endophytica</name>
    <dbReference type="NCBI Taxonomy" id="1748367"/>
    <lineage>
        <taxon>Bacteria</taxon>
        <taxon>Bacillati</taxon>
        <taxon>Actinomycetota</taxon>
        <taxon>Actinomycetes</taxon>
        <taxon>Nakamurellales</taxon>
        <taxon>Nakamurellaceae</taxon>
        <taxon>Nakamurella</taxon>
    </lineage>
</organism>
<dbReference type="PANTHER" id="PTHR43808:SF25">
    <property type="entry name" value="PEPTIDASE M20 DIMERISATION DOMAIN-CONTAINING PROTEIN"/>
    <property type="match status" value="1"/>
</dbReference>
<proteinExistence type="predicted"/>
<sequence>MPDDAPTDPRAAVLDAVDRLAPRLVETTSAAVRIASVDPRYPGQDYDSLVGREAEVSRLMADVYRSAGADVEMVVVEAGRDNACGRIRGTGGGRSLVFNGHVDVVPTNPSRWSRDPFSGLITDTAVHGRGASDDKGGVVAAGFAALALAEAGVRLRGDLVLQAVVGEEVGDHTIGTTAAVQAGYGADAALIVEPTNYDDAAPRLATVSSGGLWFSLTLTGKIAHSSLYGYVAQPALQGTSLGVNVIDRYWVIYRALQDLQQRWARDDRHPLYRDGHFSILPGVLEAHPHGFRVPFGVPDELTVEYCVTHNPARSNEEVIAEIEGVVRDACANDSWLREHEPVFEWKLLWPPYTTPGDLDLLPALAAAHSRAVGDPSGATGPGLEGFFGLCDITWMEAQQIPGVVYGPGNALTAHAEDEYVAIDQLVTAAKTYALTAIEYCGVAQD</sequence>
<dbReference type="InterPro" id="IPR002933">
    <property type="entry name" value="Peptidase_M20"/>
</dbReference>